<evidence type="ECO:0008006" key="3">
    <source>
        <dbReference type="Google" id="ProtNLM"/>
    </source>
</evidence>
<accession>C2K0J3</accession>
<dbReference type="Proteomes" id="UP000004525">
    <property type="component" value="Unassembled WGS sequence"/>
</dbReference>
<dbReference type="HOGENOM" id="CLU_074786_1_0_9"/>
<evidence type="ECO:0000313" key="1">
    <source>
        <dbReference type="EMBL" id="EEN79019.1"/>
    </source>
</evidence>
<evidence type="ECO:0000313" key="2">
    <source>
        <dbReference type="Proteomes" id="UP000004525"/>
    </source>
</evidence>
<name>C2K0J3_LACRM</name>
<keyword evidence="2" id="KW-1185">Reference proteome</keyword>
<proteinExistence type="predicted"/>
<gene>
    <name evidence="1" type="ORF">HMPREF0539_2678</name>
</gene>
<organism evidence="1 2">
    <name type="scientific">Lacticaseibacillus rhamnosus (strain LMS2-1)</name>
    <dbReference type="NCBI Taxonomy" id="525361"/>
    <lineage>
        <taxon>Bacteria</taxon>
        <taxon>Bacillati</taxon>
        <taxon>Bacillota</taxon>
        <taxon>Bacilli</taxon>
        <taxon>Lactobacillales</taxon>
        <taxon>Lactobacillaceae</taxon>
        <taxon>Lacticaseibacillus</taxon>
    </lineage>
</organism>
<dbReference type="InterPro" id="IPR021247">
    <property type="entry name" value="DUF2785"/>
</dbReference>
<dbReference type="AlphaFoldDB" id="C2K0J3"/>
<comment type="caution">
    <text evidence="1">The sequence shown here is derived from an EMBL/GenBank/DDBJ whole genome shotgun (WGS) entry which is preliminary data.</text>
</comment>
<sequence length="274" mass="31433">MTFMYQELVTLSLAKDPLHFTDNQCIWLLDHVGDPKSKIRDQLVYSLFARGFQTPGFRKDQRKLLADVATQRAQLFDGIDNPQSDKVFTRTFTALLGALFLDADAREPFLTTRQRNTWLNWAVNYLRLEQDWRGFIPEKGWAHAVAHGSDLVSAAIAHPKVTPAQIKQALAIIPNILSRQKTPFLDDEEERLATIIQTASRSSQVQLKQISSVLAETDQQRWADYDQNPSNLSAYYRLSAWKRILTSLYFIAPPLRPEVLPSIESYFRKMGYAE</sequence>
<reference evidence="1" key="1">
    <citation type="submission" date="2009-01" db="EMBL/GenBank/DDBJ databases">
        <authorList>
            <person name="Qin X."/>
            <person name="Bachman B."/>
            <person name="Battles P."/>
            <person name="Bell A."/>
            <person name="Bess C."/>
            <person name="Bickham C."/>
            <person name="Chaboub L."/>
            <person name="Chen D."/>
            <person name="Coyle M."/>
            <person name="Deiros D.R."/>
            <person name="Dinh H."/>
            <person name="Forbes L."/>
            <person name="Fowler G."/>
            <person name="Francisco L."/>
            <person name="Fu Q."/>
            <person name="Gubbala S."/>
            <person name="Hale W."/>
            <person name="Han Y."/>
            <person name="Hemphill L."/>
            <person name="Highlander S.K."/>
            <person name="Hirani K."/>
            <person name="Hogues M."/>
            <person name="Jackson L."/>
            <person name="Jakkamsetti A."/>
            <person name="Javaid M."/>
            <person name="Jiang H."/>
            <person name="Korchina V."/>
            <person name="Kovar C."/>
            <person name="Lara F."/>
            <person name="Lee S."/>
            <person name="Mata R."/>
            <person name="Mathew T."/>
            <person name="Moen C."/>
            <person name="Morales K."/>
            <person name="Munidasa M."/>
            <person name="Nazareth L."/>
            <person name="Ngo R."/>
            <person name="Nguyen L."/>
            <person name="Okwuonu G."/>
            <person name="Ongeri F."/>
            <person name="Patil S."/>
            <person name="Petrosino J."/>
            <person name="Pham C."/>
            <person name="Pham P."/>
            <person name="Pu L.-L."/>
            <person name="Puazo M."/>
            <person name="Raj R."/>
            <person name="Reid J."/>
            <person name="Rouhana J."/>
            <person name="Saada N."/>
            <person name="Shang Y."/>
            <person name="Simmons D."/>
            <person name="Thornton R."/>
            <person name="Warren J."/>
            <person name="Weissenberger G."/>
            <person name="Zhang J."/>
            <person name="Zhang L."/>
            <person name="Zhou C."/>
            <person name="Zhu D."/>
            <person name="Muzny D."/>
            <person name="Worley K."/>
            <person name="Gibbs R."/>
        </authorList>
    </citation>
    <scope>NUCLEOTIDE SEQUENCE [LARGE SCALE GENOMIC DNA]</scope>
    <source>
        <strain evidence="1">LMS2-1</strain>
    </source>
</reference>
<dbReference type="EMBL" id="ACIZ01000112">
    <property type="protein sequence ID" value="EEN79019.1"/>
    <property type="molecule type" value="Genomic_DNA"/>
</dbReference>
<dbReference type="Pfam" id="PF10978">
    <property type="entry name" value="DUF2785"/>
    <property type="match status" value="1"/>
</dbReference>
<protein>
    <recommendedName>
        <fullName evidence="3">DUF2785 domain-containing protein</fullName>
    </recommendedName>
</protein>